<organism evidence="1 2">
    <name type="scientific">Smallanthus sonchifolius</name>
    <dbReference type="NCBI Taxonomy" id="185202"/>
    <lineage>
        <taxon>Eukaryota</taxon>
        <taxon>Viridiplantae</taxon>
        <taxon>Streptophyta</taxon>
        <taxon>Embryophyta</taxon>
        <taxon>Tracheophyta</taxon>
        <taxon>Spermatophyta</taxon>
        <taxon>Magnoliopsida</taxon>
        <taxon>eudicotyledons</taxon>
        <taxon>Gunneridae</taxon>
        <taxon>Pentapetalae</taxon>
        <taxon>asterids</taxon>
        <taxon>campanulids</taxon>
        <taxon>Asterales</taxon>
        <taxon>Asteraceae</taxon>
        <taxon>Asteroideae</taxon>
        <taxon>Heliantheae alliance</taxon>
        <taxon>Millerieae</taxon>
        <taxon>Smallanthus</taxon>
    </lineage>
</organism>
<protein>
    <submittedName>
        <fullName evidence="1">Uncharacterized protein</fullName>
    </submittedName>
</protein>
<dbReference type="Proteomes" id="UP001056120">
    <property type="component" value="Linkage Group LG25"/>
</dbReference>
<keyword evidence="2" id="KW-1185">Reference proteome</keyword>
<gene>
    <name evidence="1" type="ORF">L1987_76319</name>
</gene>
<dbReference type="EMBL" id="CM042042">
    <property type="protein sequence ID" value="KAI3706066.1"/>
    <property type="molecule type" value="Genomic_DNA"/>
</dbReference>
<name>A0ACB9A8I0_9ASTR</name>
<reference evidence="2" key="1">
    <citation type="journal article" date="2022" name="Mol. Ecol. Resour.">
        <title>The genomes of chicory, endive, great burdock and yacon provide insights into Asteraceae palaeo-polyploidization history and plant inulin production.</title>
        <authorList>
            <person name="Fan W."/>
            <person name="Wang S."/>
            <person name="Wang H."/>
            <person name="Wang A."/>
            <person name="Jiang F."/>
            <person name="Liu H."/>
            <person name="Zhao H."/>
            <person name="Xu D."/>
            <person name="Zhang Y."/>
        </authorList>
    </citation>
    <scope>NUCLEOTIDE SEQUENCE [LARGE SCALE GENOMIC DNA]</scope>
    <source>
        <strain evidence="2">cv. Yunnan</strain>
    </source>
</reference>
<evidence type="ECO:0000313" key="1">
    <source>
        <dbReference type="EMBL" id="KAI3706066.1"/>
    </source>
</evidence>
<comment type="caution">
    <text evidence="1">The sequence shown here is derived from an EMBL/GenBank/DDBJ whole genome shotgun (WGS) entry which is preliminary data.</text>
</comment>
<proteinExistence type="predicted"/>
<accession>A0ACB9A8I0</accession>
<evidence type="ECO:0000313" key="2">
    <source>
        <dbReference type="Proteomes" id="UP001056120"/>
    </source>
</evidence>
<sequence length="197" mass="22067">MKIPVLSSFMYDEPSMIWITVATLSTVYLGFAEIIGSHLQYSKFANSSEGIKLSSRAGMLILYTPALLAGIVSFFVFPGDGIRFILLKFAVTFHFFKRDFEVVDYAVNFEDAENILQIAIDKLRYSLFDVGSPIAVIECPDVSLNKYRIPALGCFPCVNIPSYAGDCQYQVTDYCYKLAFSLIQVLVGNIELDWPTS</sequence>
<reference evidence="1 2" key="2">
    <citation type="journal article" date="2022" name="Mol. Ecol. Resour.">
        <title>The genomes of chicory, endive, great burdock and yacon provide insights into Asteraceae paleo-polyploidization history and plant inulin production.</title>
        <authorList>
            <person name="Fan W."/>
            <person name="Wang S."/>
            <person name="Wang H."/>
            <person name="Wang A."/>
            <person name="Jiang F."/>
            <person name="Liu H."/>
            <person name="Zhao H."/>
            <person name="Xu D."/>
            <person name="Zhang Y."/>
        </authorList>
    </citation>
    <scope>NUCLEOTIDE SEQUENCE [LARGE SCALE GENOMIC DNA]</scope>
    <source>
        <strain evidence="2">cv. Yunnan</strain>
        <tissue evidence="1">Leaves</tissue>
    </source>
</reference>